<keyword evidence="4 7" id="KW-0133">Cell shape</keyword>
<evidence type="ECO:0000256" key="6">
    <source>
        <dbReference type="ARBA" id="ARBA00023316"/>
    </source>
</evidence>
<dbReference type="GO" id="GO:0071555">
    <property type="term" value="P:cell wall organization"/>
    <property type="evidence" value="ECO:0007669"/>
    <property type="project" value="UniProtKB-UniRule"/>
</dbReference>
<name>A0A6J4VGX2_9BACT</name>
<dbReference type="EMBL" id="CADCWK010000339">
    <property type="protein sequence ID" value="CAA9573275.1"/>
    <property type="molecule type" value="Genomic_DNA"/>
</dbReference>
<evidence type="ECO:0000256" key="3">
    <source>
        <dbReference type="ARBA" id="ARBA00022679"/>
    </source>
</evidence>
<evidence type="ECO:0000256" key="2">
    <source>
        <dbReference type="ARBA" id="ARBA00005992"/>
    </source>
</evidence>
<dbReference type="InterPro" id="IPR038063">
    <property type="entry name" value="Transpep_catalytic_dom"/>
</dbReference>
<accession>A0A6J4VGX2</accession>
<comment type="similarity">
    <text evidence="2">Belongs to the YkuD family.</text>
</comment>
<dbReference type="AlphaFoldDB" id="A0A6J4VGX2"/>
<feature type="region of interest" description="Disordered" evidence="8">
    <location>
        <begin position="1"/>
        <end position="22"/>
    </location>
</feature>
<dbReference type="GO" id="GO:0008360">
    <property type="term" value="P:regulation of cell shape"/>
    <property type="evidence" value="ECO:0007669"/>
    <property type="project" value="UniProtKB-UniRule"/>
</dbReference>
<dbReference type="PANTHER" id="PTHR30582">
    <property type="entry name" value="L,D-TRANSPEPTIDASE"/>
    <property type="match status" value="1"/>
</dbReference>
<evidence type="ECO:0000259" key="9">
    <source>
        <dbReference type="PROSITE" id="PS52029"/>
    </source>
</evidence>
<dbReference type="InterPro" id="IPR050979">
    <property type="entry name" value="LD-transpeptidase"/>
</dbReference>
<dbReference type="Pfam" id="PF03734">
    <property type="entry name" value="YkuD"/>
    <property type="match status" value="1"/>
</dbReference>
<evidence type="ECO:0000256" key="7">
    <source>
        <dbReference type="PROSITE-ProRule" id="PRU01373"/>
    </source>
</evidence>
<dbReference type="GO" id="GO:0005576">
    <property type="term" value="C:extracellular region"/>
    <property type="evidence" value="ECO:0007669"/>
    <property type="project" value="TreeGrafter"/>
</dbReference>
<dbReference type="GO" id="GO:0071972">
    <property type="term" value="F:peptidoglycan L,D-transpeptidase activity"/>
    <property type="evidence" value="ECO:0007669"/>
    <property type="project" value="TreeGrafter"/>
</dbReference>
<gene>
    <name evidence="10" type="ORF">AVDCRST_MAG33-2758</name>
</gene>
<feature type="active site" description="Nucleophile" evidence="7">
    <location>
        <position position="399"/>
    </location>
</feature>
<evidence type="ECO:0000256" key="5">
    <source>
        <dbReference type="ARBA" id="ARBA00022984"/>
    </source>
</evidence>
<evidence type="ECO:0000256" key="8">
    <source>
        <dbReference type="SAM" id="MobiDB-lite"/>
    </source>
</evidence>
<dbReference type="InterPro" id="IPR005490">
    <property type="entry name" value="LD_TPept_cat_dom"/>
</dbReference>
<reference evidence="10" key="1">
    <citation type="submission" date="2020-02" db="EMBL/GenBank/DDBJ databases">
        <authorList>
            <person name="Meier V. D."/>
        </authorList>
    </citation>
    <scope>NUCLEOTIDE SEQUENCE</scope>
    <source>
        <strain evidence="10">AVDCRST_MAG33</strain>
    </source>
</reference>
<sequence>MNDLMGQSVPVMSRTSDRPGAARRGSVAGRLLLAAVIILTTVLSVGGSFSQPRQAAAQDENATFPGFSSTWSPPSTVYIPETGHSIDGWFLDMWRENGSASVFGNPITAEITRDDGSIVQYYEYARFEYWPNGDAEGNLITLGRIGEDLRPVVVPRISIGGSAGKAAQLTRAAMAWEPLTESQIRPDSDSYLYVPETGHSIYDGFLAFWQNTDLQWFLGNPVSEEYVVDDVHYQVFERGQLRWEPGSDITMEPIGELLAKQQRLSFDPTGQGDLPAYDEALFIQPAPPTMAEIVEMAGADPDAERWIDINLDTQYLIAYQGDVPVMETYISSGRPEFATPTGTFYINTKLPVQDMAGVIGGESYDVPNVPDVMYFTDVGHAIHGAYWHNNFGTEMSHGCINVPIELSEFLWQWSPLNTRVEIHD</sequence>
<dbReference type="Gene3D" id="2.40.440.10">
    <property type="entry name" value="L,D-transpeptidase catalytic domain-like"/>
    <property type="match status" value="1"/>
</dbReference>
<organism evidence="10">
    <name type="scientific">uncultured Thermomicrobiales bacterium</name>
    <dbReference type="NCBI Taxonomy" id="1645740"/>
    <lineage>
        <taxon>Bacteria</taxon>
        <taxon>Pseudomonadati</taxon>
        <taxon>Thermomicrobiota</taxon>
        <taxon>Thermomicrobia</taxon>
        <taxon>Thermomicrobiales</taxon>
        <taxon>environmental samples</taxon>
    </lineage>
</organism>
<keyword evidence="3" id="KW-0808">Transferase</keyword>
<comment type="pathway">
    <text evidence="1 7">Cell wall biogenesis; peptidoglycan biosynthesis.</text>
</comment>
<keyword evidence="6 7" id="KW-0961">Cell wall biogenesis/degradation</keyword>
<dbReference type="UniPathway" id="UPA00219"/>
<evidence type="ECO:0000256" key="4">
    <source>
        <dbReference type="ARBA" id="ARBA00022960"/>
    </source>
</evidence>
<evidence type="ECO:0000256" key="1">
    <source>
        <dbReference type="ARBA" id="ARBA00004752"/>
    </source>
</evidence>
<feature type="active site" description="Proton donor/acceptor" evidence="7">
    <location>
        <position position="383"/>
    </location>
</feature>
<dbReference type="PANTHER" id="PTHR30582:SF2">
    <property type="entry name" value="L,D-TRANSPEPTIDASE YCIB-RELATED"/>
    <property type="match status" value="1"/>
</dbReference>
<evidence type="ECO:0000313" key="10">
    <source>
        <dbReference type="EMBL" id="CAA9573275.1"/>
    </source>
</evidence>
<protein>
    <recommendedName>
        <fullName evidence="9">L,D-TPase catalytic domain-containing protein</fullName>
    </recommendedName>
</protein>
<dbReference type="SUPFAM" id="SSF141523">
    <property type="entry name" value="L,D-transpeptidase catalytic domain-like"/>
    <property type="match status" value="1"/>
</dbReference>
<dbReference type="PROSITE" id="PS52029">
    <property type="entry name" value="LD_TPASE"/>
    <property type="match status" value="1"/>
</dbReference>
<dbReference type="GO" id="GO:0018104">
    <property type="term" value="P:peptidoglycan-protein cross-linking"/>
    <property type="evidence" value="ECO:0007669"/>
    <property type="project" value="TreeGrafter"/>
</dbReference>
<keyword evidence="5 7" id="KW-0573">Peptidoglycan synthesis</keyword>
<feature type="domain" description="L,D-TPase catalytic" evidence="9">
    <location>
        <begin position="305"/>
        <end position="423"/>
    </location>
</feature>
<dbReference type="GO" id="GO:0016740">
    <property type="term" value="F:transferase activity"/>
    <property type="evidence" value="ECO:0007669"/>
    <property type="project" value="UniProtKB-KW"/>
</dbReference>
<dbReference type="CDD" id="cd16913">
    <property type="entry name" value="YkuD_like"/>
    <property type="match status" value="1"/>
</dbReference>
<proteinExistence type="inferred from homology"/>